<sequence length="76" mass="8501">MSHSKTQSPRMGRPPLPESEIRAKRVVTFLTTAQKQQLNAFAKISNQSVSAATQDLIQRGLNKKSFEKTDKKEGTK</sequence>
<dbReference type="EMBL" id="FQZQ01000004">
    <property type="protein sequence ID" value="SHJ02741.1"/>
    <property type="molecule type" value="Genomic_DNA"/>
</dbReference>
<feature type="region of interest" description="Disordered" evidence="1">
    <location>
        <begin position="1"/>
        <end position="21"/>
    </location>
</feature>
<proteinExistence type="predicted"/>
<organism evidence="2 3">
    <name type="scientific">Shimia gijangensis</name>
    <dbReference type="NCBI Taxonomy" id="1470563"/>
    <lineage>
        <taxon>Bacteria</taxon>
        <taxon>Pseudomonadati</taxon>
        <taxon>Pseudomonadota</taxon>
        <taxon>Alphaproteobacteria</taxon>
        <taxon>Rhodobacterales</taxon>
        <taxon>Roseobacteraceae</taxon>
    </lineage>
</organism>
<dbReference type="RefSeq" id="WP_139280642.1">
    <property type="nucleotide sequence ID" value="NZ_FQZQ01000004.1"/>
</dbReference>
<accession>A0A1M6FYH0</accession>
<reference evidence="3" key="1">
    <citation type="submission" date="2016-11" db="EMBL/GenBank/DDBJ databases">
        <authorList>
            <person name="Varghese N."/>
            <person name="Submissions S."/>
        </authorList>
    </citation>
    <scope>NUCLEOTIDE SEQUENCE [LARGE SCALE GENOMIC DNA]</scope>
    <source>
        <strain evidence="3">DSM 100564</strain>
    </source>
</reference>
<protein>
    <submittedName>
        <fullName evidence="2">Uncharacterized protein</fullName>
    </submittedName>
</protein>
<gene>
    <name evidence="2" type="ORF">SAMN05444000_104200</name>
</gene>
<feature type="compositionally biased region" description="Basic and acidic residues" evidence="1">
    <location>
        <begin position="64"/>
        <end position="76"/>
    </location>
</feature>
<keyword evidence="3" id="KW-1185">Reference proteome</keyword>
<feature type="region of interest" description="Disordered" evidence="1">
    <location>
        <begin position="57"/>
        <end position="76"/>
    </location>
</feature>
<dbReference type="AlphaFoldDB" id="A0A1M6FYH0"/>
<evidence type="ECO:0000313" key="2">
    <source>
        <dbReference type="EMBL" id="SHJ02741.1"/>
    </source>
</evidence>
<evidence type="ECO:0000313" key="3">
    <source>
        <dbReference type="Proteomes" id="UP000183982"/>
    </source>
</evidence>
<dbReference type="STRING" id="1470563.SAMN05444000_104200"/>
<evidence type="ECO:0000256" key="1">
    <source>
        <dbReference type="SAM" id="MobiDB-lite"/>
    </source>
</evidence>
<dbReference type="Proteomes" id="UP000183982">
    <property type="component" value="Unassembled WGS sequence"/>
</dbReference>
<name>A0A1M6FYH0_9RHOB</name>